<dbReference type="Proteomes" id="UP000242765">
    <property type="component" value="Unassembled WGS sequence"/>
</dbReference>
<dbReference type="GO" id="GO:0009279">
    <property type="term" value="C:cell outer membrane"/>
    <property type="evidence" value="ECO:0007669"/>
    <property type="project" value="TreeGrafter"/>
</dbReference>
<dbReference type="GO" id="GO:0009297">
    <property type="term" value="P:pilus assembly"/>
    <property type="evidence" value="ECO:0007669"/>
    <property type="project" value="InterPro"/>
</dbReference>
<dbReference type="PANTHER" id="PTHR30451:SF5">
    <property type="entry name" value="SLR0019 PROTEIN"/>
    <property type="match status" value="1"/>
</dbReference>
<dbReference type="Gene3D" id="2.60.40.3110">
    <property type="match status" value="1"/>
</dbReference>
<accession>A0A1Y3CNG5</accession>
<dbReference type="RefSeq" id="WP_086202251.1">
    <property type="nucleotide sequence ID" value="NZ_NEGB01000001.1"/>
</dbReference>
<dbReference type="EMBL" id="NEGB01000001">
    <property type="protein sequence ID" value="OTG67394.1"/>
    <property type="molecule type" value="Genomic_DNA"/>
</dbReference>
<dbReference type="InterPro" id="IPR042186">
    <property type="entry name" value="FimD_plug_dom"/>
</dbReference>
<evidence type="ECO:0000313" key="3">
    <source>
        <dbReference type="Proteomes" id="UP000242765"/>
    </source>
</evidence>
<organism evidence="2 3">
    <name type="scientific">Acinetobacter silvestris</name>
    <dbReference type="NCBI Taxonomy" id="1977882"/>
    <lineage>
        <taxon>Bacteria</taxon>
        <taxon>Pseudomonadati</taxon>
        <taxon>Pseudomonadota</taxon>
        <taxon>Gammaproteobacteria</taxon>
        <taxon>Moraxellales</taxon>
        <taxon>Moraxellaceae</taxon>
        <taxon>Acinetobacter</taxon>
    </lineage>
</organism>
<protein>
    <recommendedName>
        <fullName evidence="4">Fimbrial biogenesis outer membrane usher protein</fullName>
    </recommendedName>
</protein>
<dbReference type="GO" id="GO:0015473">
    <property type="term" value="F:fimbrial usher porin activity"/>
    <property type="evidence" value="ECO:0007669"/>
    <property type="project" value="InterPro"/>
</dbReference>
<evidence type="ECO:0008006" key="4">
    <source>
        <dbReference type="Google" id="ProtNLM"/>
    </source>
</evidence>
<dbReference type="OrthoDB" id="8587at2"/>
<feature type="chain" id="PRO_5013119160" description="Fimbrial biogenesis outer membrane usher protein" evidence="1">
    <location>
        <begin position="22"/>
        <end position="766"/>
    </location>
</feature>
<feature type="signal peptide" evidence="1">
    <location>
        <begin position="1"/>
        <end position="21"/>
    </location>
</feature>
<keyword evidence="1" id="KW-0732">Signal</keyword>
<dbReference type="Gene3D" id="2.60.40.2610">
    <property type="entry name" value="Outer membrane usher protein FimD, plug domain"/>
    <property type="match status" value="1"/>
</dbReference>
<comment type="caution">
    <text evidence="2">The sequence shown here is derived from an EMBL/GenBank/DDBJ whole genome shotgun (WGS) entry which is preliminary data.</text>
</comment>
<dbReference type="InterPro" id="IPR000015">
    <property type="entry name" value="Fimb_usher"/>
</dbReference>
<evidence type="ECO:0000313" key="2">
    <source>
        <dbReference type="EMBL" id="OTG67394.1"/>
    </source>
</evidence>
<reference evidence="2 3" key="1">
    <citation type="submission" date="2017-04" db="EMBL/GenBank/DDBJ databases">
        <title>High diversity of culturable Acinetobacter species in natural soil and water ecosystems.</title>
        <authorList>
            <person name="Nemec A."/>
            <person name="Radolfova-Krizova L."/>
        </authorList>
    </citation>
    <scope>NUCLEOTIDE SEQUENCE [LARGE SCALE GENOMIC DNA]</scope>
    <source>
        <strain evidence="2 3">ANC 4999</strain>
    </source>
</reference>
<evidence type="ECO:0000256" key="1">
    <source>
        <dbReference type="SAM" id="SignalP"/>
    </source>
</evidence>
<sequence length="766" mass="86133">MPINNKVLILINVFWAFSAQASNNNLENILADLWINGLDMHTDTTLLKDQDRFYIKCDVLTQGKIDTSRLQILQSQPDYCLVSGGAVQSTFDQESQSIRLTVPADLFATNTYGTDIQKPEKASFGGFLNYEMYYANNASDNIYNGLVELGVFKDYWIFKNSMFYQNLAKEDKLVRLASSVDYDFTDQMTRLTIGDTTTVYNPLINSLRFGGLSWGTNYTERPGFIYWNVPSLQGSARIPSTVELYINGVNIYNQKVTPGDYNLQTGSQIQQSGNAQIVVEDILGNRSVQSFPIIVTSQLLRKGLSEYNVSLGKLRYNYNSDSSDYRDFFANTFYRKGISNSTSLGTNLLYSKDIQNIGLMWTQAVSNLFLLDSTIQGSHEDQNGFKFSYGLSASKDLGRYSLGASTKYTERDFKFLGDDLGGENFYPKFESLVYFGVSDIPFFQNVNINYAEQKYYDSATFARDNQKILRVGFSRQIGPKALLGLSYFNEMGDRKDSGGILSLSYNFDIKRSLYFNQSADNNTNLQFVKSDANQVGFDYAVGVNRRDNETLYNVDGTFKTNVGDLSFSHQQSNQYRESQLHYRGAIVLLENQLSFTKSVDNAFALVKVGSYPNINILRSLNEVDKTNKNGYAFVHDIIPYVKYDIAFDENQLPIEDKIIYSNKQITALNQRGYVIDFPVYHAKQVTVRLLNMNGQNFAPGTEVSINNEDGDVYPVSSDGTVTLYGLIPKTYQLKAQSKEGEACSAELNVTNAPTVAGAPPVDLSCK</sequence>
<dbReference type="STRING" id="1977882.B9T28_01845"/>
<dbReference type="Pfam" id="PF00577">
    <property type="entry name" value="Usher"/>
    <property type="match status" value="1"/>
</dbReference>
<proteinExistence type="predicted"/>
<name>A0A1Y3CNG5_9GAMM</name>
<keyword evidence="3" id="KW-1185">Reference proteome</keyword>
<gene>
    <name evidence="2" type="ORF">B9T28_01845</name>
</gene>
<dbReference type="AlphaFoldDB" id="A0A1Y3CNG5"/>
<dbReference type="PANTHER" id="PTHR30451">
    <property type="entry name" value="OUTER MEMBRANE USHER PROTEIN"/>
    <property type="match status" value="1"/>
</dbReference>